<keyword evidence="7" id="KW-1185">Reference proteome</keyword>
<name>A0A1I1L2W3_9CLOT</name>
<dbReference type="InterPro" id="IPR050659">
    <property type="entry name" value="Peptidase_M24B"/>
</dbReference>
<evidence type="ECO:0000259" key="5">
    <source>
        <dbReference type="Pfam" id="PF01321"/>
    </source>
</evidence>
<dbReference type="InterPro" id="IPR001131">
    <property type="entry name" value="Peptidase_M24B_aminopep-P_CS"/>
</dbReference>
<feature type="domain" description="Peptidase M24" evidence="4">
    <location>
        <begin position="163"/>
        <end position="366"/>
    </location>
</feature>
<sequence>MLFLYVKLYNKTYKIFKKIGGILIVKENRVSKVIKEMKIQGLSQIIVTAPSSIYYLTGKWMSPGERMIALYINASGNHKFIVNKLFPIEEDLGVDIVWYTDSDDSIELLSKIVEKDSILGIDKDWSAKFLIRLMELNVAKGFVNSSVIIDNLRMIKDEEEIDLMRKSSQINDRVMLKLQSELKEGLTEKYYQRLLAEIYEQEGADTFSFTPIVAFDTNGADPHNECGGTKLKKGDTVVLDIGGVYNYYCSDMTRTIFFGEEPSSEKKEIYEIVRTANLKAIAKVKEGTKFSEIDAGARDYIEGKGYGEYFTHRTGHSVGLEIHDKGDVSSINHDEVKAGMIFSIEPGIYLKDKIGVRIEDLVLVTKDGVEILNSVTKNLTII</sequence>
<dbReference type="Gene3D" id="3.90.230.10">
    <property type="entry name" value="Creatinase/methionine aminopeptidase superfamily"/>
    <property type="match status" value="1"/>
</dbReference>
<dbReference type="SUPFAM" id="SSF53092">
    <property type="entry name" value="Creatinase/prolidase N-terminal domain"/>
    <property type="match status" value="1"/>
</dbReference>
<proteinExistence type="inferred from homology"/>
<dbReference type="AlphaFoldDB" id="A0A1I1L2W3"/>
<dbReference type="InterPro" id="IPR029149">
    <property type="entry name" value="Creatin/AminoP/Spt16_N"/>
</dbReference>
<accession>A0A1I1L2W3</accession>
<organism evidence="6 7">
    <name type="scientific">Clostridium uliginosum</name>
    <dbReference type="NCBI Taxonomy" id="119641"/>
    <lineage>
        <taxon>Bacteria</taxon>
        <taxon>Bacillati</taxon>
        <taxon>Bacillota</taxon>
        <taxon>Clostridia</taxon>
        <taxon>Eubacteriales</taxon>
        <taxon>Clostridiaceae</taxon>
        <taxon>Clostridium</taxon>
    </lineage>
</organism>
<evidence type="ECO:0000313" key="7">
    <source>
        <dbReference type="Proteomes" id="UP000199263"/>
    </source>
</evidence>
<reference evidence="6 7" key="1">
    <citation type="submission" date="2016-10" db="EMBL/GenBank/DDBJ databases">
        <authorList>
            <person name="de Groot N.N."/>
        </authorList>
    </citation>
    <scope>NUCLEOTIDE SEQUENCE [LARGE SCALE GENOMIC DNA]</scope>
    <source>
        <strain evidence="6 7">DSM 12992</strain>
    </source>
</reference>
<dbReference type="Gene3D" id="3.40.350.10">
    <property type="entry name" value="Creatinase/prolidase N-terminal domain"/>
    <property type="match status" value="1"/>
</dbReference>
<protein>
    <submittedName>
        <fullName evidence="6">Xaa-Pro dipeptidase</fullName>
    </submittedName>
</protein>
<keyword evidence="2" id="KW-0378">Hydrolase</keyword>
<evidence type="ECO:0000259" key="4">
    <source>
        <dbReference type="Pfam" id="PF00557"/>
    </source>
</evidence>
<dbReference type="GO" id="GO:0016787">
    <property type="term" value="F:hydrolase activity"/>
    <property type="evidence" value="ECO:0007669"/>
    <property type="project" value="UniProtKB-KW"/>
</dbReference>
<dbReference type="CDD" id="cd01092">
    <property type="entry name" value="APP-like"/>
    <property type="match status" value="1"/>
</dbReference>
<evidence type="ECO:0000256" key="3">
    <source>
        <dbReference type="RuleBase" id="RU000590"/>
    </source>
</evidence>
<gene>
    <name evidence="6" type="ORF">SAMN05421842_10745</name>
</gene>
<dbReference type="GO" id="GO:0046872">
    <property type="term" value="F:metal ion binding"/>
    <property type="evidence" value="ECO:0007669"/>
    <property type="project" value="UniProtKB-KW"/>
</dbReference>
<dbReference type="STRING" id="119641.SAMN05421842_10745"/>
<dbReference type="SUPFAM" id="SSF55920">
    <property type="entry name" value="Creatinase/aminopeptidase"/>
    <property type="match status" value="1"/>
</dbReference>
<dbReference type="Pfam" id="PF01321">
    <property type="entry name" value="Creatinase_N"/>
    <property type="match status" value="1"/>
</dbReference>
<evidence type="ECO:0000256" key="2">
    <source>
        <dbReference type="ARBA" id="ARBA00022801"/>
    </source>
</evidence>
<dbReference type="PANTHER" id="PTHR46112:SF3">
    <property type="entry name" value="AMINOPEPTIDASE YPDF"/>
    <property type="match status" value="1"/>
</dbReference>
<dbReference type="PANTHER" id="PTHR46112">
    <property type="entry name" value="AMINOPEPTIDASE"/>
    <property type="match status" value="1"/>
</dbReference>
<dbReference type="Pfam" id="PF00557">
    <property type="entry name" value="Peptidase_M24"/>
    <property type="match status" value="1"/>
</dbReference>
<dbReference type="EMBL" id="FOMG01000007">
    <property type="protein sequence ID" value="SFC67331.1"/>
    <property type="molecule type" value="Genomic_DNA"/>
</dbReference>
<keyword evidence="1 3" id="KW-0479">Metal-binding</keyword>
<evidence type="ECO:0000313" key="6">
    <source>
        <dbReference type="EMBL" id="SFC67331.1"/>
    </source>
</evidence>
<dbReference type="InterPro" id="IPR036005">
    <property type="entry name" value="Creatinase/aminopeptidase-like"/>
</dbReference>
<dbReference type="PROSITE" id="PS00491">
    <property type="entry name" value="PROLINE_PEPTIDASE"/>
    <property type="match status" value="1"/>
</dbReference>
<evidence type="ECO:0000256" key="1">
    <source>
        <dbReference type="ARBA" id="ARBA00022723"/>
    </source>
</evidence>
<dbReference type="InterPro" id="IPR000994">
    <property type="entry name" value="Pept_M24"/>
</dbReference>
<comment type="similarity">
    <text evidence="3">Belongs to the peptidase M24B family.</text>
</comment>
<dbReference type="InterPro" id="IPR000587">
    <property type="entry name" value="Creatinase_N"/>
</dbReference>
<dbReference type="Proteomes" id="UP000199263">
    <property type="component" value="Unassembled WGS sequence"/>
</dbReference>
<feature type="domain" description="Creatinase N-terminal" evidence="5">
    <location>
        <begin position="29"/>
        <end position="155"/>
    </location>
</feature>